<keyword evidence="10" id="KW-1071">Ligand-gated ion channel</keyword>
<keyword evidence="5 12" id="KW-1133">Transmembrane helix</keyword>
<dbReference type="EMBL" id="JAHLQT010014436">
    <property type="protein sequence ID" value="KAG7170275.1"/>
    <property type="molecule type" value="Genomic_DNA"/>
</dbReference>
<accession>A0A8J5KGD6</accession>
<dbReference type="Pfam" id="PF10613">
    <property type="entry name" value="Lig_chan-Glu_bd"/>
    <property type="match status" value="1"/>
</dbReference>
<dbReference type="Gene3D" id="3.40.190.10">
    <property type="entry name" value="Periplasmic binding protein-like II"/>
    <property type="match status" value="1"/>
</dbReference>
<dbReference type="GO" id="GO:0005886">
    <property type="term" value="C:plasma membrane"/>
    <property type="evidence" value="ECO:0007669"/>
    <property type="project" value="UniProtKB-SubCell"/>
</dbReference>
<dbReference type="PANTHER" id="PTHR42643">
    <property type="entry name" value="IONOTROPIC RECEPTOR 20A-RELATED"/>
    <property type="match status" value="1"/>
</dbReference>
<evidence type="ECO:0000313" key="15">
    <source>
        <dbReference type="Proteomes" id="UP000747542"/>
    </source>
</evidence>
<evidence type="ECO:0000256" key="2">
    <source>
        <dbReference type="ARBA" id="ARBA00022448"/>
    </source>
</evidence>
<protein>
    <submittedName>
        <fullName evidence="14">Glutamate receptor ionotropic, delta-1-like 27</fullName>
    </submittedName>
</protein>
<dbReference type="Proteomes" id="UP000747542">
    <property type="component" value="Unassembled WGS sequence"/>
</dbReference>
<evidence type="ECO:0000256" key="10">
    <source>
        <dbReference type="ARBA" id="ARBA00023286"/>
    </source>
</evidence>
<sequence>NNWPFFGLRYLPDGKPLADSGLDISVLNSLSHKFNFTYVVAEPEDGQWGGPQPDGSVTGIIGMVARHEAHLAINEITITASREKVVDFTHPYFLESTILVSRAPAPKNKAFAIFSPFTPLMWSLLAATTALMGPLVWILTTVLRSYTNHEEQHSLMNTPIPPRSSVQDLAFNMYRSM</sequence>
<dbReference type="AlphaFoldDB" id="A0A8J5KGD6"/>
<feature type="transmembrane region" description="Helical" evidence="12">
    <location>
        <begin position="120"/>
        <end position="143"/>
    </location>
</feature>
<keyword evidence="4 12" id="KW-0812">Transmembrane</keyword>
<evidence type="ECO:0000256" key="11">
    <source>
        <dbReference type="ARBA" id="ARBA00023303"/>
    </source>
</evidence>
<gene>
    <name evidence="14" type="primary">Grid1-L27</name>
    <name evidence="14" type="ORF">Hamer_G016078</name>
</gene>
<evidence type="ECO:0000256" key="1">
    <source>
        <dbReference type="ARBA" id="ARBA00004651"/>
    </source>
</evidence>
<feature type="non-terminal residue" evidence="14">
    <location>
        <position position="177"/>
    </location>
</feature>
<keyword evidence="3" id="KW-1003">Cell membrane</keyword>
<dbReference type="GO" id="GO:0015276">
    <property type="term" value="F:ligand-gated monoatomic ion channel activity"/>
    <property type="evidence" value="ECO:0007669"/>
    <property type="project" value="InterPro"/>
</dbReference>
<dbReference type="SUPFAM" id="SSF53850">
    <property type="entry name" value="Periplasmic binding protein-like II"/>
    <property type="match status" value="1"/>
</dbReference>
<dbReference type="SMART" id="SM00918">
    <property type="entry name" value="Lig_chan-Glu_bd"/>
    <property type="match status" value="1"/>
</dbReference>
<keyword evidence="6" id="KW-0406">Ion transport</keyword>
<feature type="non-terminal residue" evidence="14">
    <location>
        <position position="1"/>
    </location>
</feature>
<evidence type="ECO:0000256" key="4">
    <source>
        <dbReference type="ARBA" id="ARBA00022692"/>
    </source>
</evidence>
<dbReference type="InterPro" id="IPR052192">
    <property type="entry name" value="Insect_Ionotropic_Sensory_Rcpt"/>
</dbReference>
<keyword evidence="9" id="KW-0325">Glycoprotein</keyword>
<organism evidence="14 15">
    <name type="scientific">Homarus americanus</name>
    <name type="common">American lobster</name>
    <dbReference type="NCBI Taxonomy" id="6706"/>
    <lineage>
        <taxon>Eukaryota</taxon>
        <taxon>Metazoa</taxon>
        <taxon>Ecdysozoa</taxon>
        <taxon>Arthropoda</taxon>
        <taxon>Crustacea</taxon>
        <taxon>Multicrustacea</taxon>
        <taxon>Malacostraca</taxon>
        <taxon>Eumalacostraca</taxon>
        <taxon>Eucarida</taxon>
        <taxon>Decapoda</taxon>
        <taxon>Pleocyemata</taxon>
        <taxon>Astacidea</taxon>
        <taxon>Nephropoidea</taxon>
        <taxon>Nephropidae</taxon>
        <taxon>Homarus</taxon>
    </lineage>
</organism>
<comment type="caution">
    <text evidence="14">The sequence shown here is derived from an EMBL/GenBank/DDBJ whole genome shotgun (WGS) entry which is preliminary data.</text>
</comment>
<keyword evidence="2" id="KW-0813">Transport</keyword>
<evidence type="ECO:0000256" key="7">
    <source>
        <dbReference type="ARBA" id="ARBA00023136"/>
    </source>
</evidence>
<keyword evidence="11" id="KW-0407">Ion channel</keyword>
<keyword evidence="15" id="KW-1185">Reference proteome</keyword>
<reference evidence="14" key="1">
    <citation type="journal article" date="2021" name="Sci. Adv.">
        <title>The American lobster genome reveals insights on longevity, neural, and immune adaptations.</title>
        <authorList>
            <person name="Polinski J.M."/>
            <person name="Zimin A.V."/>
            <person name="Clark K.F."/>
            <person name="Kohn A.B."/>
            <person name="Sadowski N."/>
            <person name="Timp W."/>
            <person name="Ptitsyn A."/>
            <person name="Khanna P."/>
            <person name="Romanova D.Y."/>
            <person name="Williams P."/>
            <person name="Greenwood S.J."/>
            <person name="Moroz L.L."/>
            <person name="Walt D.R."/>
            <person name="Bodnar A.G."/>
        </authorList>
    </citation>
    <scope>NUCLEOTIDE SEQUENCE</scope>
    <source>
        <strain evidence="14">GMGI-L3</strain>
    </source>
</reference>
<evidence type="ECO:0000256" key="6">
    <source>
        <dbReference type="ARBA" id="ARBA00023065"/>
    </source>
</evidence>
<dbReference type="PANTHER" id="PTHR42643:SF24">
    <property type="entry name" value="IONOTROPIC RECEPTOR 60A"/>
    <property type="match status" value="1"/>
</dbReference>
<evidence type="ECO:0000256" key="12">
    <source>
        <dbReference type="SAM" id="Phobius"/>
    </source>
</evidence>
<evidence type="ECO:0000256" key="5">
    <source>
        <dbReference type="ARBA" id="ARBA00022989"/>
    </source>
</evidence>
<evidence type="ECO:0000256" key="9">
    <source>
        <dbReference type="ARBA" id="ARBA00023180"/>
    </source>
</evidence>
<evidence type="ECO:0000256" key="8">
    <source>
        <dbReference type="ARBA" id="ARBA00023170"/>
    </source>
</evidence>
<dbReference type="InterPro" id="IPR019594">
    <property type="entry name" value="Glu/Gly-bd"/>
</dbReference>
<feature type="domain" description="Ionotropic glutamate receptor L-glutamate and glycine-binding" evidence="13">
    <location>
        <begin position="4"/>
        <end position="66"/>
    </location>
</feature>
<evidence type="ECO:0000313" key="14">
    <source>
        <dbReference type="EMBL" id="KAG7170275.1"/>
    </source>
</evidence>
<proteinExistence type="predicted"/>
<keyword evidence="7 12" id="KW-0472">Membrane</keyword>
<evidence type="ECO:0000259" key="13">
    <source>
        <dbReference type="SMART" id="SM00918"/>
    </source>
</evidence>
<name>A0A8J5KGD6_HOMAM</name>
<evidence type="ECO:0000256" key="3">
    <source>
        <dbReference type="ARBA" id="ARBA00022475"/>
    </source>
</evidence>
<keyword evidence="8 14" id="KW-0675">Receptor</keyword>
<comment type="subcellular location">
    <subcellularLocation>
        <location evidence="1">Cell membrane</location>
        <topology evidence="1">Multi-pass membrane protein</topology>
    </subcellularLocation>
</comment>